<dbReference type="AlphaFoldDB" id="A0A5H2Y4L5"/>
<gene>
    <name evidence="2" type="ORF">Prudu_1446S000700</name>
</gene>
<organism evidence="2">
    <name type="scientific">Prunus dulcis</name>
    <name type="common">Almond</name>
    <name type="synonym">Amygdalus dulcis</name>
    <dbReference type="NCBI Taxonomy" id="3755"/>
    <lineage>
        <taxon>Eukaryota</taxon>
        <taxon>Viridiplantae</taxon>
        <taxon>Streptophyta</taxon>
        <taxon>Embryophyta</taxon>
        <taxon>Tracheophyta</taxon>
        <taxon>Spermatophyta</taxon>
        <taxon>Magnoliopsida</taxon>
        <taxon>eudicotyledons</taxon>
        <taxon>Gunneridae</taxon>
        <taxon>Pentapetalae</taxon>
        <taxon>rosids</taxon>
        <taxon>fabids</taxon>
        <taxon>Rosales</taxon>
        <taxon>Rosaceae</taxon>
        <taxon>Amygdaloideae</taxon>
        <taxon>Amygdaleae</taxon>
        <taxon>Prunus</taxon>
    </lineage>
</organism>
<reference evidence="2" key="1">
    <citation type="journal article" date="2019" name="Science">
        <title>Mutation of a bHLH transcription factor allowed almond domestication.</title>
        <authorList>
            <person name="Sanchez-Perez R."/>
            <person name="Pavan S."/>
            <person name="Mazzeo R."/>
            <person name="Moldovan C."/>
            <person name="Aiese Cigliano R."/>
            <person name="Del Cueto J."/>
            <person name="Ricciardi F."/>
            <person name="Lotti C."/>
            <person name="Ricciardi L."/>
            <person name="Dicenta F."/>
            <person name="Lopez-Marques R.L."/>
            <person name="Lindberg Moller B."/>
        </authorList>
    </citation>
    <scope>NUCLEOTIDE SEQUENCE</scope>
</reference>
<accession>A0A5H2Y4L5</accession>
<feature type="non-terminal residue" evidence="2">
    <location>
        <position position="1"/>
    </location>
</feature>
<feature type="compositionally biased region" description="Polar residues" evidence="1">
    <location>
        <begin position="28"/>
        <end position="40"/>
    </location>
</feature>
<sequence>IGLHLLTLDPPQTPLTLGNDVRWETKRLSSSSNAWRPFTQTKRREAEDSPSSVEEKDPPSSVEEEDPPSMPQRDKVLLEQDVNPIQDEGPIIHNSTSQLQSVIANSSKTFIHITPKLNYDIRE</sequence>
<protein>
    <submittedName>
        <fullName evidence="2">Uncharacterized protein</fullName>
    </submittedName>
</protein>
<feature type="compositionally biased region" description="Basic and acidic residues" evidence="1">
    <location>
        <begin position="42"/>
        <end position="58"/>
    </location>
</feature>
<proteinExistence type="predicted"/>
<name>A0A5H2Y4L5_PRUDU</name>
<dbReference type="EMBL" id="AP021783">
    <property type="protein sequence ID" value="BBN70201.1"/>
    <property type="molecule type" value="Genomic_DNA"/>
</dbReference>
<evidence type="ECO:0000256" key="1">
    <source>
        <dbReference type="SAM" id="MobiDB-lite"/>
    </source>
</evidence>
<feature type="region of interest" description="Disordered" evidence="1">
    <location>
        <begin position="26"/>
        <end position="75"/>
    </location>
</feature>
<evidence type="ECO:0000313" key="2">
    <source>
        <dbReference type="EMBL" id="BBN70201.1"/>
    </source>
</evidence>